<protein>
    <submittedName>
        <fullName evidence="1">Uncharacterized protein</fullName>
    </submittedName>
</protein>
<keyword evidence="2" id="KW-1185">Reference proteome</keyword>
<name>A0A7G5H361_9BACT</name>
<gene>
    <name evidence="1" type="ORF">H3H32_12010</name>
</gene>
<reference evidence="1 2" key="1">
    <citation type="submission" date="2020-07" db="EMBL/GenBank/DDBJ databases">
        <title>Spirosoma foliorum sp. nov., isolated from the leaves on the Nejang mountain Korea, Republic of.</title>
        <authorList>
            <person name="Ho H."/>
            <person name="Lee Y.-J."/>
            <person name="Nurcahyanto D.-A."/>
            <person name="Kim S.-G."/>
        </authorList>
    </citation>
    <scope>NUCLEOTIDE SEQUENCE [LARGE SCALE GENOMIC DNA]</scope>
    <source>
        <strain evidence="1 2">PL0136</strain>
    </source>
</reference>
<accession>A0A7G5H361</accession>
<dbReference type="AlphaFoldDB" id="A0A7G5H361"/>
<dbReference type="KEGG" id="sfol:H3H32_12010"/>
<evidence type="ECO:0000313" key="2">
    <source>
        <dbReference type="Proteomes" id="UP000515369"/>
    </source>
</evidence>
<dbReference type="EMBL" id="CP059732">
    <property type="protein sequence ID" value="QMW05553.1"/>
    <property type="molecule type" value="Genomic_DNA"/>
</dbReference>
<sequence>MISHKQLLADHILILQEAITKLSDVETQTWNTIQADLNTEKLAKNQIRLTSLRRYYRSLYS</sequence>
<dbReference type="Proteomes" id="UP000515369">
    <property type="component" value="Chromosome"/>
</dbReference>
<proteinExistence type="predicted"/>
<dbReference type="RefSeq" id="WP_182462935.1">
    <property type="nucleotide sequence ID" value="NZ_CP059732.1"/>
</dbReference>
<organism evidence="1 2">
    <name type="scientific">Spirosoma foliorum</name>
    <dbReference type="NCBI Taxonomy" id="2710596"/>
    <lineage>
        <taxon>Bacteria</taxon>
        <taxon>Pseudomonadati</taxon>
        <taxon>Bacteroidota</taxon>
        <taxon>Cytophagia</taxon>
        <taxon>Cytophagales</taxon>
        <taxon>Cytophagaceae</taxon>
        <taxon>Spirosoma</taxon>
    </lineage>
</organism>
<evidence type="ECO:0000313" key="1">
    <source>
        <dbReference type="EMBL" id="QMW05553.1"/>
    </source>
</evidence>